<keyword evidence="1" id="KW-1133">Transmembrane helix</keyword>
<evidence type="ECO:0000313" key="2">
    <source>
        <dbReference type="EMBL" id="KAH9416268.1"/>
    </source>
</evidence>
<reference evidence="2 3" key="2">
    <citation type="journal article" date="2022" name="Mol. Biol. Evol.">
        <title>Comparative Genomics Reveals Insights into the Divergent Evolution of Astigmatic Mites and Household Pest Adaptations.</title>
        <authorList>
            <person name="Xiong Q."/>
            <person name="Wan A.T."/>
            <person name="Liu X."/>
            <person name="Fung C.S."/>
            <person name="Xiao X."/>
            <person name="Malainual N."/>
            <person name="Hou J."/>
            <person name="Wang L."/>
            <person name="Wang M."/>
            <person name="Yang K.Y."/>
            <person name="Cui Y."/>
            <person name="Leung E.L."/>
            <person name="Nong W."/>
            <person name="Shin S.K."/>
            <person name="Au S.W."/>
            <person name="Jeong K.Y."/>
            <person name="Chew F.T."/>
            <person name="Hui J.H."/>
            <person name="Leung T.F."/>
            <person name="Tungtrongchitr A."/>
            <person name="Zhong N."/>
            <person name="Liu Z."/>
            <person name="Tsui S.K."/>
        </authorList>
    </citation>
    <scope>NUCLEOTIDE SEQUENCE [LARGE SCALE GENOMIC DNA]</scope>
    <source>
        <strain evidence="2">Derp</strain>
    </source>
</reference>
<sequence length="71" mass="8253">MVYLTFVNSVHFFNKHLNDVSNSFSIHFIMFINSSSLLFIKANITNFLKEKKIGYDWLPSLRITNDDPPDG</sequence>
<organism evidence="2 3">
    <name type="scientific">Dermatophagoides pteronyssinus</name>
    <name type="common">European house dust mite</name>
    <dbReference type="NCBI Taxonomy" id="6956"/>
    <lineage>
        <taxon>Eukaryota</taxon>
        <taxon>Metazoa</taxon>
        <taxon>Ecdysozoa</taxon>
        <taxon>Arthropoda</taxon>
        <taxon>Chelicerata</taxon>
        <taxon>Arachnida</taxon>
        <taxon>Acari</taxon>
        <taxon>Acariformes</taxon>
        <taxon>Sarcoptiformes</taxon>
        <taxon>Astigmata</taxon>
        <taxon>Psoroptidia</taxon>
        <taxon>Analgoidea</taxon>
        <taxon>Pyroglyphidae</taxon>
        <taxon>Dermatophagoidinae</taxon>
        <taxon>Dermatophagoides</taxon>
    </lineage>
</organism>
<comment type="caution">
    <text evidence="2">The sequence shown here is derived from an EMBL/GenBank/DDBJ whole genome shotgun (WGS) entry which is preliminary data.</text>
</comment>
<accession>A0ABQ8J154</accession>
<proteinExistence type="predicted"/>
<evidence type="ECO:0000256" key="1">
    <source>
        <dbReference type="SAM" id="Phobius"/>
    </source>
</evidence>
<keyword evidence="3" id="KW-1185">Reference proteome</keyword>
<protein>
    <submittedName>
        <fullName evidence="2">Uncharacterized protein</fullName>
    </submittedName>
</protein>
<reference evidence="2 3" key="1">
    <citation type="journal article" date="2018" name="J. Allergy Clin. Immunol.">
        <title>High-quality assembly of Dermatophagoides pteronyssinus genome and transcriptome reveals a wide range of novel allergens.</title>
        <authorList>
            <person name="Liu X.Y."/>
            <person name="Yang K.Y."/>
            <person name="Wang M.Q."/>
            <person name="Kwok J.S."/>
            <person name="Zeng X."/>
            <person name="Yang Z."/>
            <person name="Xiao X.J."/>
            <person name="Lau C.P."/>
            <person name="Li Y."/>
            <person name="Huang Z.M."/>
            <person name="Ba J.G."/>
            <person name="Yim A.K."/>
            <person name="Ouyang C.Y."/>
            <person name="Ngai S.M."/>
            <person name="Chan T.F."/>
            <person name="Leung E.L."/>
            <person name="Liu L."/>
            <person name="Liu Z.G."/>
            <person name="Tsui S.K."/>
        </authorList>
    </citation>
    <scope>NUCLEOTIDE SEQUENCE [LARGE SCALE GENOMIC DNA]</scope>
    <source>
        <strain evidence="2">Derp</strain>
    </source>
</reference>
<feature type="transmembrane region" description="Helical" evidence="1">
    <location>
        <begin position="20"/>
        <end position="40"/>
    </location>
</feature>
<keyword evidence="1" id="KW-0472">Membrane</keyword>
<gene>
    <name evidence="2" type="ORF">DERP_000767</name>
</gene>
<name>A0ABQ8J154_DERPT</name>
<dbReference type="EMBL" id="NJHN03000095">
    <property type="protein sequence ID" value="KAH9416268.1"/>
    <property type="molecule type" value="Genomic_DNA"/>
</dbReference>
<evidence type="ECO:0000313" key="3">
    <source>
        <dbReference type="Proteomes" id="UP000887458"/>
    </source>
</evidence>
<keyword evidence="1" id="KW-0812">Transmembrane</keyword>
<dbReference type="Proteomes" id="UP000887458">
    <property type="component" value="Unassembled WGS sequence"/>
</dbReference>